<comment type="caution">
    <text evidence="2">The sequence shown here is derived from an EMBL/GenBank/DDBJ whole genome shotgun (WGS) entry which is preliminary data.</text>
</comment>
<organism evidence="2 3">
    <name type="scientific">Cerrena zonata</name>
    <dbReference type="NCBI Taxonomy" id="2478898"/>
    <lineage>
        <taxon>Eukaryota</taxon>
        <taxon>Fungi</taxon>
        <taxon>Dikarya</taxon>
        <taxon>Basidiomycota</taxon>
        <taxon>Agaricomycotina</taxon>
        <taxon>Agaricomycetes</taxon>
        <taxon>Polyporales</taxon>
        <taxon>Cerrenaceae</taxon>
        <taxon>Cerrena</taxon>
    </lineage>
</organism>
<dbReference type="SMART" id="SM00320">
    <property type="entry name" value="WD40"/>
    <property type="match status" value="2"/>
</dbReference>
<proteinExistence type="predicted"/>
<evidence type="ECO:0000313" key="3">
    <source>
        <dbReference type="Proteomes" id="UP001385951"/>
    </source>
</evidence>
<reference evidence="2 3" key="1">
    <citation type="submission" date="2022-09" db="EMBL/GenBank/DDBJ databases">
        <authorList>
            <person name="Palmer J.M."/>
        </authorList>
    </citation>
    <scope>NUCLEOTIDE SEQUENCE [LARGE SCALE GENOMIC DNA]</scope>
    <source>
        <strain evidence="2 3">DSM 7382</strain>
    </source>
</reference>
<name>A0AAW0GWP9_9APHY</name>
<dbReference type="InterPro" id="IPR015943">
    <property type="entry name" value="WD40/YVTN_repeat-like_dom_sf"/>
</dbReference>
<dbReference type="Proteomes" id="UP001385951">
    <property type="component" value="Unassembled WGS sequence"/>
</dbReference>
<dbReference type="SUPFAM" id="SSF50978">
    <property type="entry name" value="WD40 repeat-like"/>
    <property type="match status" value="1"/>
</dbReference>
<keyword evidence="1" id="KW-0732">Signal</keyword>
<dbReference type="InterPro" id="IPR036322">
    <property type="entry name" value="WD40_repeat_dom_sf"/>
</dbReference>
<dbReference type="Gene3D" id="2.130.10.10">
    <property type="entry name" value="YVTN repeat-like/Quinoprotein amine dehydrogenase"/>
    <property type="match status" value="1"/>
</dbReference>
<feature type="signal peptide" evidence="1">
    <location>
        <begin position="1"/>
        <end position="15"/>
    </location>
</feature>
<accession>A0AAW0GWP9</accession>
<keyword evidence="3" id="KW-1185">Reference proteome</keyword>
<evidence type="ECO:0000313" key="2">
    <source>
        <dbReference type="EMBL" id="KAK7694030.1"/>
    </source>
</evidence>
<dbReference type="InterPro" id="IPR001680">
    <property type="entry name" value="WD40_rpt"/>
</dbReference>
<sequence length="182" mass="19794">MLAACTSSSLVLLDALTLKRAPTSIGPDSIRSLKSPTAVTWSQDNSYLFVAQADGIHKFEPAGHHAGLVHETTHPITTIATRDKGNSILFNNETEISVFETQSGTIIQRFTSHKTNITSLSLSNDTTLLASTSLNTVLIHNLTMASHTVLRGLPSGDITTCVFHDPHSHPTSYWNWEPIGYL</sequence>
<dbReference type="EMBL" id="JASBNA010000003">
    <property type="protein sequence ID" value="KAK7694030.1"/>
    <property type="molecule type" value="Genomic_DNA"/>
</dbReference>
<gene>
    <name evidence="2" type="ORF">QCA50_003606</name>
</gene>
<feature type="chain" id="PRO_5043485930" evidence="1">
    <location>
        <begin position="16"/>
        <end position="182"/>
    </location>
</feature>
<protein>
    <submittedName>
        <fullName evidence="2">Uncharacterized protein</fullName>
    </submittedName>
</protein>
<evidence type="ECO:0000256" key="1">
    <source>
        <dbReference type="SAM" id="SignalP"/>
    </source>
</evidence>
<dbReference type="AlphaFoldDB" id="A0AAW0GWP9"/>